<evidence type="ECO:0000313" key="2">
    <source>
        <dbReference type="EMBL" id="TRY78456.1"/>
    </source>
</evidence>
<name>A0A553PLA1_TIGCA</name>
<proteinExistence type="predicted"/>
<organism evidence="2 3">
    <name type="scientific">Tigriopus californicus</name>
    <name type="common">Marine copepod</name>
    <dbReference type="NCBI Taxonomy" id="6832"/>
    <lineage>
        <taxon>Eukaryota</taxon>
        <taxon>Metazoa</taxon>
        <taxon>Ecdysozoa</taxon>
        <taxon>Arthropoda</taxon>
        <taxon>Crustacea</taxon>
        <taxon>Multicrustacea</taxon>
        <taxon>Hexanauplia</taxon>
        <taxon>Copepoda</taxon>
        <taxon>Harpacticoida</taxon>
        <taxon>Harpacticidae</taxon>
        <taxon>Tigriopus</taxon>
    </lineage>
</organism>
<comment type="caution">
    <text evidence="2">The sequence shown here is derived from an EMBL/GenBank/DDBJ whole genome shotgun (WGS) entry which is preliminary data.</text>
</comment>
<dbReference type="PROSITE" id="PS50086">
    <property type="entry name" value="TBC_RABGAP"/>
    <property type="match status" value="1"/>
</dbReference>
<dbReference type="STRING" id="6832.A0A553PLA1"/>
<dbReference type="Proteomes" id="UP000318571">
    <property type="component" value="Chromosome 11"/>
</dbReference>
<keyword evidence="3" id="KW-1185">Reference proteome</keyword>
<feature type="domain" description="Rab-GAP TBC" evidence="1">
    <location>
        <begin position="248"/>
        <end position="470"/>
    </location>
</feature>
<dbReference type="PANTHER" id="PTHR16110:SF1">
    <property type="entry name" value="TBC1 DOMAIN FAMILY MEMBER 19"/>
    <property type="match status" value="1"/>
</dbReference>
<dbReference type="InterPro" id="IPR000195">
    <property type="entry name" value="Rab-GAP-TBC_dom"/>
</dbReference>
<sequence>MTMPQEDLADYLTTEIRNQDPLHSELLRDLAKLASSPMVNEEDFHATFLKVVTHSGIETRLQNAVFHLMRRKIFGLGGLHNHLNPRQTSLSHVNKFQQQWERRISKSINSMASELGVCLAKVRCQEEQDEILHKWTELSTLDLDLSPFRPVYSPKDFLDILAQISSPNLAEHCRPWGVISIPLSVPNLDHLREKFSELAKGESHLGLNPLTSSSEDPGITIETERYNLGQKVIASNHAPLSQEFLKRGAPHSLRGQLWSQVLGSEMCSKADVEHYQALKDSVIQHDIMIDKLIIKDVQLTAGNDDNYFVFADVLLQTLLCFSRDTKILDKFQYSSSNPPKAILRGKHSGLENMVIYPPNGIVPFHGFAMYAAPFCYVYADPVQLYMTFRAFYLQFCYKLHEMSADPQGIVSLCALFEHLIETHEPDLWSYLLSLEIQPLRLVFRWLVRGFAGHLLPDQLLYLWDIVLAHDSMTVFPLFAASILSFRKDNIMQVDTLSSVEAVLADLSSLPVVPLLQHALEQNKMN</sequence>
<evidence type="ECO:0000313" key="3">
    <source>
        <dbReference type="Proteomes" id="UP000318571"/>
    </source>
</evidence>
<dbReference type="InterPro" id="IPR035969">
    <property type="entry name" value="Rab-GAP_TBC_sf"/>
</dbReference>
<dbReference type="OMA" id="VFKWIMR"/>
<dbReference type="SUPFAM" id="SSF47923">
    <property type="entry name" value="Ypt/Rab-GAP domain of gyp1p"/>
    <property type="match status" value="1"/>
</dbReference>
<evidence type="ECO:0000259" key="1">
    <source>
        <dbReference type="PROSITE" id="PS50086"/>
    </source>
</evidence>
<reference evidence="2 3" key="1">
    <citation type="journal article" date="2018" name="Nat. Ecol. Evol.">
        <title>Genomic signatures of mitonuclear coevolution across populations of Tigriopus californicus.</title>
        <authorList>
            <person name="Barreto F.S."/>
            <person name="Watson E.T."/>
            <person name="Lima T.G."/>
            <person name="Willett C.S."/>
            <person name="Edmands S."/>
            <person name="Li W."/>
            <person name="Burton R.S."/>
        </authorList>
    </citation>
    <scope>NUCLEOTIDE SEQUENCE [LARGE SCALE GENOMIC DNA]</scope>
    <source>
        <strain evidence="2 3">San Diego</strain>
    </source>
</reference>
<gene>
    <name evidence="2" type="ORF">TCAL_06155</name>
</gene>
<dbReference type="AlphaFoldDB" id="A0A553PLA1"/>
<dbReference type="EMBL" id="VCGU01000003">
    <property type="protein sequence ID" value="TRY78456.1"/>
    <property type="molecule type" value="Genomic_DNA"/>
</dbReference>
<dbReference type="Gene3D" id="1.10.472.80">
    <property type="entry name" value="Ypt/Rab-GAP domain of gyp1p, domain 3"/>
    <property type="match status" value="1"/>
</dbReference>
<dbReference type="Pfam" id="PF00566">
    <property type="entry name" value="RabGAP-TBC"/>
    <property type="match status" value="1"/>
</dbReference>
<dbReference type="InterPro" id="IPR042507">
    <property type="entry name" value="TBC1D19"/>
</dbReference>
<dbReference type="OrthoDB" id="10249775at2759"/>
<protein>
    <recommendedName>
        <fullName evidence="1">Rab-GAP TBC domain-containing protein</fullName>
    </recommendedName>
</protein>
<dbReference type="SMART" id="SM00164">
    <property type="entry name" value="TBC"/>
    <property type="match status" value="1"/>
</dbReference>
<accession>A0A553PLA1</accession>
<dbReference type="PANTHER" id="PTHR16110">
    <property type="entry name" value="TBC1 DOMAIN FAMILY MEMBER 19"/>
    <property type="match status" value="1"/>
</dbReference>